<accession>A0A3B1AJD2</accession>
<dbReference type="SUPFAM" id="SSF141371">
    <property type="entry name" value="PilZ domain-like"/>
    <property type="match status" value="1"/>
</dbReference>
<evidence type="ECO:0000259" key="1">
    <source>
        <dbReference type="Pfam" id="PF07238"/>
    </source>
</evidence>
<reference evidence="2" key="1">
    <citation type="submission" date="2018-06" db="EMBL/GenBank/DDBJ databases">
        <authorList>
            <person name="Zhirakovskaya E."/>
        </authorList>
    </citation>
    <scope>NUCLEOTIDE SEQUENCE</scope>
</reference>
<proteinExistence type="predicted"/>
<sequence length="109" mass="12259">MRNYDEKRDFVRVAVDSAISFGTPDDMDDDVAVETLLDQQAILKNLSGRGLMFIVENDVEKESLLDIKVVPSNDLTKPLHARVRVVRVMKQRHGDGFEVGAVIQSMLDD</sequence>
<name>A0A3B1AJD2_9ZZZZ</name>
<dbReference type="EMBL" id="UOFT01000079">
    <property type="protein sequence ID" value="VAW99517.1"/>
    <property type="molecule type" value="Genomic_DNA"/>
</dbReference>
<evidence type="ECO:0000313" key="2">
    <source>
        <dbReference type="EMBL" id="VAW99517.1"/>
    </source>
</evidence>
<dbReference type="AlphaFoldDB" id="A0A3B1AJD2"/>
<organism evidence="2">
    <name type="scientific">hydrothermal vent metagenome</name>
    <dbReference type="NCBI Taxonomy" id="652676"/>
    <lineage>
        <taxon>unclassified sequences</taxon>
        <taxon>metagenomes</taxon>
        <taxon>ecological metagenomes</taxon>
    </lineage>
</organism>
<protein>
    <recommendedName>
        <fullName evidence="1">PilZ domain-containing protein</fullName>
    </recommendedName>
</protein>
<dbReference type="Pfam" id="PF07238">
    <property type="entry name" value="PilZ"/>
    <property type="match status" value="1"/>
</dbReference>
<dbReference type="InterPro" id="IPR009875">
    <property type="entry name" value="PilZ_domain"/>
</dbReference>
<dbReference type="GO" id="GO:0035438">
    <property type="term" value="F:cyclic-di-GMP binding"/>
    <property type="evidence" value="ECO:0007669"/>
    <property type="project" value="InterPro"/>
</dbReference>
<feature type="domain" description="PilZ" evidence="1">
    <location>
        <begin position="7"/>
        <end position="101"/>
    </location>
</feature>
<gene>
    <name evidence="2" type="ORF">MNBD_GAMMA23-1854</name>
</gene>